<dbReference type="RefSeq" id="WP_021661200.1">
    <property type="nucleotide sequence ID" value="NZ_FQVY01000004.1"/>
</dbReference>
<dbReference type="EMBL" id="WWVX01000003">
    <property type="protein sequence ID" value="MZL69411.1"/>
    <property type="molecule type" value="Genomic_DNA"/>
</dbReference>
<evidence type="ECO:0000256" key="3">
    <source>
        <dbReference type="ARBA" id="ARBA00023163"/>
    </source>
</evidence>
<keyword evidence="1" id="KW-0805">Transcription regulation</keyword>
<reference evidence="7" key="2">
    <citation type="submission" date="2016-11" db="EMBL/GenBank/DDBJ databases">
        <authorList>
            <person name="Jaros S."/>
            <person name="Januszkiewicz K."/>
            <person name="Wedrychowicz H."/>
        </authorList>
    </citation>
    <scope>NUCLEOTIDE SEQUENCE [LARGE SCALE GENOMIC DNA]</scope>
    <source>
        <strain evidence="7">DSM 4029</strain>
    </source>
</reference>
<dbReference type="GO" id="GO:0003677">
    <property type="term" value="F:DNA binding"/>
    <property type="evidence" value="ECO:0007669"/>
    <property type="project" value="UniProtKB-KW"/>
</dbReference>
<name>A0AAQ1RX08_9FIRM</name>
<dbReference type="SUPFAM" id="SSF46785">
    <property type="entry name" value="Winged helix' DNA-binding domain"/>
    <property type="match status" value="1"/>
</dbReference>
<protein>
    <submittedName>
        <fullName evidence="6">DNA-binding transcriptional regulator, MarR family</fullName>
    </submittedName>
    <submittedName>
        <fullName evidence="5">MarR family transcriptional regulator</fullName>
    </submittedName>
</protein>
<dbReference type="GO" id="GO:0003700">
    <property type="term" value="F:DNA-binding transcription factor activity"/>
    <property type="evidence" value="ECO:0007669"/>
    <property type="project" value="InterPro"/>
</dbReference>
<dbReference type="EMBL" id="FQVY01000004">
    <property type="protein sequence ID" value="SHG46602.1"/>
    <property type="molecule type" value="Genomic_DNA"/>
</dbReference>
<organism evidence="6 7">
    <name type="scientific">Bittarella massiliensis</name>
    <name type="common">ex Durand et al. 2017</name>
    <dbReference type="NCBI Taxonomy" id="1720313"/>
    <lineage>
        <taxon>Bacteria</taxon>
        <taxon>Bacillati</taxon>
        <taxon>Bacillota</taxon>
        <taxon>Clostridia</taxon>
        <taxon>Eubacteriales</taxon>
        <taxon>Oscillospiraceae</taxon>
        <taxon>Bittarella (ex Durand et al. 2017)</taxon>
    </lineage>
</organism>
<dbReference type="PANTHER" id="PTHR42756">
    <property type="entry name" value="TRANSCRIPTIONAL REGULATOR, MARR"/>
    <property type="match status" value="1"/>
</dbReference>
<dbReference type="PANTHER" id="PTHR42756:SF1">
    <property type="entry name" value="TRANSCRIPTIONAL REPRESSOR OF EMRAB OPERON"/>
    <property type="match status" value="1"/>
</dbReference>
<dbReference type="Pfam" id="PF12802">
    <property type="entry name" value="MarR_2"/>
    <property type="match status" value="1"/>
</dbReference>
<evidence type="ECO:0000313" key="6">
    <source>
        <dbReference type="EMBL" id="SHG46602.1"/>
    </source>
</evidence>
<dbReference type="Gene3D" id="1.10.10.10">
    <property type="entry name" value="Winged helix-like DNA-binding domain superfamily/Winged helix DNA-binding domain"/>
    <property type="match status" value="1"/>
</dbReference>
<evidence type="ECO:0000259" key="4">
    <source>
        <dbReference type="PROSITE" id="PS50995"/>
    </source>
</evidence>
<dbReference type="Proteomes" id="UP000184089">
    <property type="component" value="Unassembled WGS sequence"/>
</dbReference>
<comment type="caution">
    <text evidence="6">The sequence shown here is derived from an EMBL/GenBank/DDBJ whole genome shotgun (WGS) entry which is preliminary data.</text>
</comment>
<dbReference type="Proteomes" id="UP000474718">
    <property type="component" value="Unassembled WGS sequence"/>
</dbReference>
<feature type="domain" description="HTH marR-type" evidence="4">
    <location>
        <begin position="1"/>
        <end position="137"/>
    </location>
</feature>
<evidence type="ECO:0000256" key="1">
    <source>
        <dbReference type="ARBA" id="ARBA00023015"/>
    </source>
</evidence>
<keyword evidence="3" id="KW-0804">Transcription</keyword>
<dbReference type="InterPro" id="IPR000835">
    <property type="entry name" value="HTH_MarR-typ"/>
</dbReference>
<reference evidence="6" key="1">
    <citation type="submission" date="2016-11" db="EMBL/GenBank/DDBJ databases">
        <authorList>
            <person name="Varghese N."/>
            <person name="Submissions S."/>
        </authorList>
    </citation>
    <scope>NUCLEOTIDE SEQUENCE</scope>
    <source>
        <strain evidence="6">DSM 4029</strain>
    </source>
</reference>
<dbReference type="PROSITE" id="PS50995">
    <property type="entry name" value="HTH_MARR_2"/>
    <property type="match status" value="1"/>
</dbReference>
<dbReference type="PRINTS" id="PR00598">
    <property type="entry name" value="HTHMARR"/>
</dbReference>
<evidence type="ECO:0000256" key="2">
    <source>
        <dbReference type="ARBA" id="ARBA00023125"/>
    </source>
</evidence>
<dbReference type="InterPro" id="IPR036390">
    <property type="entry name" value="WH_DNA-bd_sf"/>
</dbReference>
<reference evidence="5 8" key="3">
    <citation type="journal article" date="2019" name="Nat. Med.">
        <title>A library of human gut bacterial isolates paired with longitudinal multiomics data enables mechanistic microbiome research.</title>
        <authorList>
            <person name="Poyet M."/>
            <person name="Groussin M."/>
            <person name="Gibbons S.M."/>
            <person name="Avila-Pacheco J."/>
            <person name="Jiang X."/>
            <person name="Kearney S.M."/>
            <person name="Perrotta A.R."/>
            <person name="Berdy B."/>
            <person name="Zhao S."/>
            <person name="Lieberman T.D."/>
            <person name="Swanson P.K."/>
            <person name="Smith M."/>
            <person name="Roesemann S."/>
            <person name="Alexander J.E."/>
            <person name="Rich S.A."/>
            <person name="Livny J."/>
            <person name="Vlamakis H."/>
            <person name="Clish C."/>
            <person name="Bullock K."/>
            <person name="Deik A."/>
            <person name="Scott J."/>
            <person name="Pierce K.A."/>
            <person name="Xavier R.J."/>
            <person name="Alm E.J."/>
        </authorList>
    </citation>
    <scope>NUCLEOTIDE SEQUENCE [LARGE SCALE GENOMIC DNA]</scope>
    <source>
        <strain evidence="5 8">BIOML-A2</strain>
    </source>
</reference>
<dbReference type="AlphaFoldDB" id="A0AAQ1RX08"/>
<evidence type="ECO:0000313" key="8">
    <source>
        <dbReference type="Proteomes" id="UP000474718"/>
    </source>
</evidence>
<dbReference type="SMART" id="SM00347">
    <property type="entry name" value="HTH_MARR"/>
    <property type="match status" value="1"/>
</dbReference>
<sequence>MGDKLRDIVWRINRLHVLHRIYLSRAALENGLYFGQLPILENIMDHDLCTQKELAAWMRISAPSIATSVKRLQKHGLVEKHSDPEDLRCTRLHVTEKGRAYAASSRAAFDQVDERLFAGFTPQELEELQGLLERMIDNLGSEYRDRPWRELMDTARSLRHQVEQEEEKDG</sequence>
<evidence type="ECO:0000313" key="7">
    <source>
        <dbReference type="Proteomes" id="UP000184089"/>
    </source>
</evidence>
<accession>A0AAQ1RX08</accession>
<proteinExistence type="predicted"/>
<keyword evidence="2 6" id="KW-0238">DNA-binding</keyword>
<dbReference type="InterPro" id="IPR036388">
    <property type="entry name" value="WH-like_DNA-bd_sf"/>
</dbReference>
<keyword evidence="8" id="KW-1185">Reference proteome</keyword>
<gene>
    <name evidence="5" type="ORF">GT747_06470</name>
    <name evidence="6" type="ORF">SAMN05444424_2476</name>
</gene>
<evidence type="ECO:0000313" key="5">
    <source>
        <dbReference type="EMBL" id="MZL69411.1"/>
    </source>
</evidence>